<evidence type="ECO:0000259" key="8">
    <source>
        <dbReference type="PROSITE" id="PS50847"/>
    </source>
</evidence>
<dbReference type="EMBL" id="JAVDYI010000001">
    <property type="protein sequence ID" value="MDR7358216.1"/>
    <property type="molecule type" value="Genomic_DNA"/>
</dbReference>
<name>A0ABU2BHU7_9MICC</name>
<evidence type="ECO:0000256" key="5">
    <source>
        <dbReference type="SAM" id="MobiDB-lite"/>
    </source>
</evidence>
<gene>
    <name evidence="9" type="ORF">J2S64_001907</name>
</gene>
<evidence type="ECO:0000256" key="4">
    <source>
        <dbReference type="ARBA" id="ARBA00023088"/>
    </source>
</evidence>
<keyword evidence="6" id="KW-1133">Transmembrane helix</keyword>
<dbReference type="NCBIfam" id="TIGR01167">
    <property type="entry name" value="LPXTG_anchor"/>
    <property type="match status" value="1"/>
</dbReference>
<feature type="compositionally biased region" description="Low complexity" evidence="5">
    <location>
        <begin position="44"/>
        <end position="57"/>
    </location>
</feature>
<proteinExistence type="predicted"/>
<keyword evidence="6" id="KW-0812">Transmembrane</keyword>
<feature type="domain" description="Gram-positive cocci surface proteins LPxTG" evidence="8">
    <location>
        <begin position="352"/>
        <end position="387"/>
    </location>
</feature>
<dbReference type="PROSITE" id="PS50847">
    <property type="entry name" value="GRAM_POS_ANCHORING"/>
    <property type="match status" value="1"/>
</dbReference>
<feature type="signal peptide" evidence="7">
    <location>
        <begin position="1"/>
        <end position="27"/>
    </location>
</feature>
<dbReference type="Proteomes" id="UP001183817">
    <property type="component" value="Unassembled WGS sequence"/>
</dbReference>
<keyword evidence="6" id="KW-0472">Membrane</keyword>
<evidence type="ECO:0000256" key="2">
    <source>
        <dbReference type="ARBA" id="ARBA00022525"/>
    </source>
</evidence>
<protein>
    <submittedName>
        <fullName evidence="9">LPXTG-motif cell wall-anchored protein</fullName>
    </submittedName>
</protein>
<organism evidence="9 10">
    <name type="scientific">Paeniglutamicibacter sulfureus</name>
    <dbReference type="NCBI Taxonomy" id="43666"/>
    <lineage>
        <taxon>Bacteria</taxon>
        <taxon>Bacillati</taxon>
        <taxon>Actinomycetota</taxon>
        <taxon>Actinomycetes</taxon>
        <taxon>Micrococcales</taxon>
        <taxon>Micrococcaceae</taxon>
        <taxon>Paeniglutamicibacter</taxon>
    </lineage>
</organism>
<sequence>MAPRIRIALLGTVMASGLMLSPLVAQALPLEEGSITATENPQIAGANDGDSAAAAGNTESARDSVQQPGDALSAGQDVPAGAPQIPEDDPGTAEVITTTVSPEAADSSVVETQVPVQVGSDDLSLPTVEEETAVTEEPGLVDAVPSGPSVEVSGQVVKVASPTGTTESEGAEGGSTIDIVEESASPPMAEDPAEEPEMPAWMPTLTMPEGSEAWDESQWNEFLDSDEGQEFIDEYNNAMMDSPELQTIIDIVTDFATTGDEYYLDELWEYLNELFPDNPEWAQEAFDGILAGLGEWEVTEQESPEPTTPTQEPEERDIEIKPAANVTKPVVQIKQVAQAVAKPLVDSQRHELANTGSNGTVVMGGLGVALLLGGALMLGMRKRQKGL</sequence>
<evidence type="ECO:0000313" key="10">
    <source>
        <dbReference type="Proteomes" id="UP001183817"/>
    </source>
</evidence>
<keyword evidence="4" id="KW-0572">Peptidoglycan-anchor</keyword>
<keyword evidence="10" id="KW-1185">Reference proteome</keyword>
<keyword evidence="1" id="KW-0134">Cell wall</keyword>
<accession>A0ABU2BHU7</accession>
<feature type="region of interest" description="Disordered" evidence="5">
    <location>
        <begin position="40"/>
        <end position="92"/>
    </location>
</feature>
<evidence type="ECO:0000256" key="6">
    <source>
        <dbReference type="SAM" id="Phobius"/>
    </source>
</evidence>
<dbReference type="RefSeq" id="WP_310289975.1">
    <property type="nucleotide sequence ID" value="NZ_BAAAWO010000001.1"/>
</dbReference>
<dbReference type="InterPro" id="IPR019931">
    <property type="entry name" value="LPXTG_anchor"/>
</dbReference>
<evidence type="ECO:0000313" key="9">
    <source>
        <dbReference type="EMBL" id="MDR7358216.1"/>
    </source>
</evidence>
<keyword evidence="3 7" id="KW-0732">Signal</keyword>
<evidence type="ECO:0000256" key="1">
    <source>
        <dbReference type="ARBA" id="ARBA00022512"/>
    </source>
</evidence>
<keyword evidence="2" id="KW-0964">Secreted</keyword>
<evidence type="ECO:0000256" key="7">
    <source>
        <dbReference type="SAM" id="SignalP"/>
    </source>
</evidence>
<feature type="transmembrane region" description="Helical" evidence="6">
    <location>
        <begin position="361"/>
        <end position="380"/>
    </location>
</feature>
<evidence type="ECO:0000256" key="3">
    <source>
        <dbReference type="ARBA" id="ARBA00022729"/>
    </source>
</evidence>
<reference evidence="9 10" key="1">
    <citation type="submission" date="2023-07" db="EMBL/GenBank/DDBJ databases">
        <title>Sequencing the genomes of 1000 actinobacteria strains.</title>
        <authorList>
            <person name="Klenk H.-P."/>
        </authorList>
    </citation>
    <scope>NUCLEOTIDE SEQUENCE [LARGE SCALE GENOMIC DNA]</scope>
    <source>
        <strain evidence="9 10">DSM 20167</strain>
    </source>
</reference>
<comment type="caution">
    <text evidence="9">The sequence shown here is derived from an EMBL/GenBank/DDBJ whole genome shotgun (WGS) entry which is preliminary data.</text>
</comment>
<feature type="chain" id="PRO_5046471397" evidence="7">
    <location>
        <begin position="28"/>
        <end position="387"/>
    </location>
</feature>